<evidence type="ECO:0000313" key="1">
    <source>
        <dbReference type="EMBL" id="AFK44161.1"/>
    </source>
</evidence>
<protein>
    <submittedName>
        <fullName evidence="1">Uncharacterized protein</fullName>
    </submittedName>
</protein>
<reference evidence="1" key="1">
    <citation type="submission" date="2012-05" db="EMBL/GenBank/DDBJ databases">
        <authorList>
            <person name="Krishnakumar V."/>
            <person name="Cheung F."/>
            <person name="Xiao Y."/>
            <person name="Chan A."/>
            <person name="Moskal W.A."/>
            <person name="Town C.D."/>
        </authorList>
    </citation>
    <scope>NUCLEOTIDE SEQUENCE</scope>
</reference>
<dbReference type="EMBL" id="BT144367">
    <property type="protein sequence ID" value="AFK44161.1"/>
    <property type="molecule type" value="mRNA"/>
</dbReference>
<proteinExistence type="evidence at transcript level"/>
<organism evidence="1">
    <name type="scientific">Medicago truncatula</name>
    <name type="common">Barrel medic</name>
    <name type="synonym">Medicago tribuloides</name>
    <dbReference type="NCBI Taxonomy" id="3880"/>
    <lineage>
        <taxon>Eukaryota</taxon>
        <taxon>Viridiplantae</taxon>
        <taxon>Streptophyta</taxon>
        <taxon>Embryophyta</taxon>
        <taxon>Tracheophyta</taxon>
        <taxon>Spermatophyta</taxon>
        <taxon>Magnoliopsida</taxon>
        <taxon>eudicotyledons</taxon>
        <taxon>Gunneridae</taxon>
        <taxon>Pentapetalae</taxon>
        <taxon>rosids</taxon>
        <taxon>fabids</taxon>
        <taxon>Fabales</taxon>
        <taxon>Fabaceae</taxon>
        <taxon>Papilionoideae</taxon>
        <taxon>50 kb inversion clade</taxon>
        <taxon>NPAAA clade</taxon>
        <taxon>Hologalegina</taxon>
        <taxon>IRL clade</taxon>
        <taxon>Trifolieae</taxon>
        <taxon>Medicago</taxon>
    </lineage>
</organism>
<name>I3SV69_MEDTR</name>
<accession>I3SV69</accession>
<sequence length="63" mass="7137">MSRINISSFILETLDKLLLRSTSSFWSSCTVNSCRSSPFNCLSSRDLSSNFFRSVSRFESLST</sequence>
<dbReference type="AlphaFoldDB" id="I3SV69"/>